<dbReference type="EMBL" id="BJVR01000001">
    <property type="protein sequence ID" value="GEL49010.1"/>
    <property type="molecule type" value="Genomic_DNA"/>
</dbReference>
<evidence type="ECO:0000313" key="2">
    <source>
        <dbReference type="EMBL" id="GEL49010.1"/>
    </source>
</evidence>
<protein>
    <submittedName>
        <fullName evidence="3">Uncharacterized protein</fullName>
    </submittedName>
</protein>
<evidence type="ECO:0000256" key="1">
    <source>
        <dbReference type="SAM" id="Phobius"/>
    </source>
</evidence>
<reference evidence="2 5" key="2">
    <citation type="submission" date="2019-07" db="EMBL/GenBank/DDBJ databases">
        <title>Whole genome shotgun sequence of Acetobacter tropicalis NBRC 16470.</title>
        <authorList>
            <person name="Hosoyama A."/>
            <person name="Uohara A."/>
            <person name="Ohji S."/>
            <person name="Ichikawa N."/>
        </authorList>
    </citation>
    <scope>NUCLEOTIDE SEQUENCE [LARGE SCALE GENOMIC DNA]</scope>
    <source>
        <strain evidence="2 5">NBRC 16470</strain>
    </source>
</reference>
<evidence type="ECO:0000313" key="4">
    <source>
        <dbReference type="Proteomes" id="UP000029448"/>
    </source>
</evidence>
<name>A0A095B9D6_9PROT</name>
<keyword evidence="1" id="KW-0812">Transmembrane</keyword>
<dbReference type="Proteomes" id="UP000321800">
    <property type="component" value="Unassembled WGS sequence"/>
</dbReference>
<dbReference type="AlphaFoldDB" id="A0A095B9D6"/>
<evidence type="ECO:0000313" key="5">
    <source>
        <dbReference type="Proteomes" id="UP000321800"/>
    </source>
</evidence>
<dbReference type="PATRIC" id="fig|104102.7.peg.581"/>
<evidence type="ECO:0000313" key="3">
    <source>
        <dbReference type="EMBL" id="KGB25388.1"/>
    </source>
</evidence>
<dbReference type="EMBL" id="JOKM01000018">
    <property type="protein sequence ID" value="KGB25388.1"/>
    <property type="molecule type" value="Genomic_DNA"/>
</dbReference>
<accession>A0A095B9D6</accession>
<dbReference type="STRING" id="104102.AtDm6_0583"/>
<feature type="transmembrane region" description="Helical" evidence="1">
    <location>
        <begin position="12"/>
        <end position="33"/>
    </location>
</feature>
<comment type="caution">
    <text evidence="3">The sequence shown here is derived from an EMBL/GenBank/DDBJ whole genome shotgun (WGS) entry which is preliminary data.</text>
</comment>
<sequence>MGFPLITARSGLMTPAVITVVEAGALGCVYRHNGGRDMARRKKEGRV</sequence>
<gene>
    <name evidence="3" type="ORF">AtDm6_0583</name>
    <name evidence="2" type="ORF">ATR01nite_00850</name>
</gene>
<keyword evidence="1" id="KW-0472">Membrane</keyword>
<keyword evidence="1" id="KW-1133">Transmembrane helix</keyword>
<keyword evidence="4" id="KW-1185">Reference proteome</keyword>
<reference evidence="3 4" key="1">
    <citation type="submission" date="2014-06" db="EMBL/GenBank/DDBJ databases">
        <title>Functional and comparative genomic analyses of the Drosophila gut microbiota identify candidate symbiosis factors.</title>
        <authorList>
            <person name="Newell P.D."/>
            <person name="Chaston J.M."/>
            <person name="Douglas A.E."/>
        </authorList>
    </citation>
    <scope>NUCLEOTIDE SEQUENCE [LARGE SCALE GENOMIC DNA]</scope>
    <source>
        <strain evidence="3 4">DmCS_006</strain>
    </source>
</reference>
<dbReference type="Proteomes" id="UP000029448">
    <property type="component" value="Unassembled WGS sequence"/>
</dbReference>
<proteinExistence type="predicted"/>
<organism evidence="3 4">
    <name type="scientific">Acetobacter tropicalis</name>
    <dbReference type="NCBI Taxonomy" id="104102"/>
    <lineage>
        <taxon>Bacteria</taxon>
        <taxon>Pseudomonadati</taxon>
        <taxon>Pseudomonadota</taxon>
        <taxon>Alphaproteobacteria</taxon>
        <taxon>Acetobacterales</taxon>
        <taxon>Acetobacteraceae</taxon>
        <taxon>Acetobacter</taxon>
    </lineage>
</organism>